<keyword evidence="4" id="KW-1185">Reference proteome</keyword>
<dbReference type="GO" id="GO:0007268">
    <property type="term" value="P:chemical synaptic transmission"/>
    <property type="evidence" value="ECO:0007669"/>
    <property type="project" value="TreeGrafter"/>
</dbReference>
<dbReference type="GO" id="GO:0006612">
    <property type="term" value="P:protein targeting to membrane"/>
    <property type="evidence" value="ECO:0007669"/>
    <property type="project" value="UniProtKB-UniRule"/>
</dbReference>
<dbReference type="PANTHER" id="PTHR14146:SF0">
    <property type="entry name" value="EXOCYST COMPLEX COMPONENT 4"/>
    <property type="match status" value="1"/>
</dbReference>
<evidence type="ECO:0000313" key="4">
    <source>
        <dbReference type="Proteomes" id="UP001201812"/>
    </source>
</evidence>
<keyword evidence="1" id="KW-0268">Exocytosis</keyword>
<dbReference type="GO" id="GO:0032584">
    <property type="term" value="C:growth cone membrane"/>
    <property type="evidence" value="ECO:0007669"/>
    <property type="project" value="TreeGrafter"/>
</dbReference>
<name>A0AAD4R953_9BILA</name>
<feature type="compositionally biased region" description="Polar residues" evidence="2">
    <location>
        <begin position="1"/>
        <end position="11"/>
    </location>
</feature>
<dbReference type="AlphaFoldDB" id="A0AAD4R953"/>
<dbReference type="GO" id="GO:0000145">
    <property type="term" value="C:exocyst"/>
    <property type="evidence" value="ECO:0007669"/>
    <property type="project" value="UniProtKB-UniRule"/>
</dbReference>
<dbReference type="GO" id="GO:0090522">
    <property type="term" value="P:vesicle tethering involved in exocytosis"/>
    <property type="evidence" value="ECO:0007669"/>
    <property type="project" value="UniProtKB-UniRule"/>
</dbReference>
<sequence>MLLYSRTTLTPEQPKLTADGGGHTDTDEGILMAIIRTRSHQGDNLIEYPKISAAWAVDEDISRLLKSLPNWAVISQWSPMVYNAGEATPGAALHLNESEQDVRQRTQRESDILIGNLGTQKQIQRVELITDMEHVKSLVCMHESLQWFASNMRTMINALPPKAKELMKCRIQIKTTNMDGSEQVVEQLLSEALEDRLSTLEAMSETCLLMLHLEIRVHCFYHLLPLIRSRNSLAQEEQDREVVEFGKDIGQFHHTLAMYMVPNKLKYLFDGLGHLCASIFIHSSQYINKLMENDRKRMCRNIYTVQKCLSQLSGRPETEMNRAQTFFKLVNLDTFDQIFALVKESGETYTHLEYTYLLSLAVRSHPTLSSQPGALESMLSQLRDSLAR</sequence>
<dbReference type="EMBL" id="JAKKPZ010000008">
    <property type="protein sequence ID" value="KAI1718056.1"/>
    <property type="molecule type" value="Genomic_DNA"/>
</dbReference>
<comment type="function">
    <text evidence="1">Component of the exocyst complex involved in the docking of exocytic vesicles with fusion sites on the plasma membrane.</text>
</comment>
<comment type="similarity">
    <text evidence="1">Belongs to the SEC8 family.</text>
</comment>
<keyword evidence="1" id="KW-0653">Protein transport</keyword>
<accession>A0AAD4R953</accession>
<evidence type="ECO:0000313" key="3">
    <source>
        <dbReference type="EMBL" id="KAI1718056.1"/>
    </source>
</evidence>
<comment type="caution">
    <text evidence="3">The sequence shown here is derived from an EMBL/GenBank/DDBJ whole genome shotgun (WGS) entry which is preliminary data.</text>
</comment>
<dbReference type="GO" id="GO:0006893">
    <property type="term" value="P:Golgi to plasma membrane transport"/>
    <property type="evidence" value="ECO:0007669"/>
    <property type="project" value="TreeGrafter"/>
</dbReference>
<organism evidence="3 4">
    <name type="scientific">Ditylenchus destructor</name>
    <dbReference type="NCBI Taxonomy" id="166010"/>
    <lineage>
        <taxon>Eukaryota</taxon>
        <taxon>Metazoa</taxon>
        <taxon>Ecdysozoa</taxon>
        <taxon>Nematoda</taxon>
        <taxon>Chromadorea</taxon>
        <taxon>Rhabditida</taxon>
        <taxon>Tylenchina</taxon>
        <taxon>Tylenchomorpha</taxon>
        <taxon>Sphaerularioidea</taxon>
        <taxon>Anguinidae</taxon>
        <taxon>Anguininae</taxon>
        <taxon>Ditylenchus</taxon>
    </lineage>
</organism>
<dbReference type="Proteomes" id="UP001201812">
    <property type="component" value="Unassembled WGS sequence"/>
</dbReference>
<dbReference type="InterPro" id="IPR039682">
    <property type="entry name" value="Sec8/EXOC4"/>
</dbReference>
<proteinExistence type="inferred from homology"/>
<evidence type="ECO:0000256" key="1">
    <source>
        <dbReference type="RuleBase" id="RU367079"/>
    </source>
</evidence>
<evidence type="ECO:0000256" key="2">
    <source>
        <dbReference type="SAM" id="MobiDB-lite"/>
    </source>
</evidence>
<gene>
    <name evidence="3" type="ORF">DdX_06470</name>
</gene>
<keyword evidence="1" id="KW-0813">Transport</keyword>
<dbReference type="GO" id="GO:0045202">
    <property type="term" value="C:synapse"/>
    <property type="evidence" value="ECO:0007669"/>
    <property type="project" value="TreeGrafter"/>
</dbReference>
<dbReference type="PANTHER" id="PTHR14146">
    <property type="entry name" value="EXOCYST COMPLEX COMPONENT 4"/>
    <property type="match status" value="1"/>
</dbReference>
<feature type="region of interest" description="Disordered" evidence="2">
    <location>
        <begin position="1"/>
        <end position="24"/>
    </location>
</feature>
<reference evidence="3" key="1">
    <citation type="submission" date="2022-01" db="EMBL/GenBank/DDBJ databases">
        <title>Genome Sequence Resource for Two Populations of Ditylenchus destructor, the Migratory Endoparasitic Phytonematode.</title>
        <authorList>
            <person name="Zhang H."/>
            <person name="Lin R."/>
            <person name="Xie B."/>
        </authorList>
    </citation>
    <scope>NUCLEOTIDE SEQUENCE</scope>
    <source>
        <strain evidence="3">BazhouSP</strain>
    </source>
</reference>
<protein>
    <recommendedName>
        <fullName evidence="1">Exocyst complex component Sec8</fullName>
    </recommendedName>
</protein>
<dbReference type="GO" id="GO:0015031">
    <property type="term" value="P:protein transport"/>
    <property type="evidence" value="ECO:0007669"/>
    <property type="project" value="UniProtKB-KW"/>
</dbReference>